<dbReference type="EMBL" id="VJMJ01000002">
    <property type="protein sequence ID" value="KAF0745365.1"/>
    <property type="molecule type" value="Genomic_DNA"/>
</dbReference>
<dbReference type="AlphaFoldDB" id="A0A6G0XY15"/>
<dbReference type="VEuPathDB" id="FungiDB:AeMF1_011967"/>
<keyword evidence="2" id="KW-1185">Reference proteome</keyword>
<evidence type="ECO:0000313" key="1">
    <source>
        <dbReference type="EMBL" id="KAF0745365.1"/>
    </source>
</evidence>
<accession>A0A6G0XY15</accession>
<evidence type="ECO:0008006" key="3">
    <source>
        <dbReference type="Google" id="ProtNLM"/>
    </source>
</evidence>
<protein>
    <recommendedName>
        <fullName evidence="3">RING-type domain-containing protein</fullName>
    </recommendedName>
</protein>
<gene>
    <name evidence="1" type="ORF">Ae201684_000387</name>
</gene>
<organism evidence="1 2">
    <name type="scientific">Aphanomyces euteiches</name>
    <dbReference type="NCBI Taxonomy" id="100861"/>
    <lineage>
        <taxon>Eukaryota</taxon>
        <taxon>Sar</taxon>
        <taxon>Stramenopiles</taxon>
        <taxon>Oomycota</taxon>
        <taxon>Saprolegniomycetes</taxon>
        <taxon>Saprolegniales</taxon>
        <taxon>Verrucalvaceae</taxon>
        <taxon>Aphanomyces</taxon>
    </lineage>
</organism>
<comment type="caution">
    <text evidence="1">The sequence shown here is derived from an EMBL/GenBank/DDBJ whole genome shotgun (WGS) entry which is preliminary data.</text>
</comment>
<reference evidence="1 2" key="1">
    <citation type="submission" date="2019-07" db="EMBL/GenBank/DDBJ databases">
        <title>Genomics analysis of Aphanomyces spp. identifies a new class of oomycete effector associated with host adaptation.</title>
        <authorList>
            <person name="Gaulin E."/>
        </authorList>
    </citation>
    <scope>NUCLEOTIDE SEQUENCE [LARGE SCALE GENOMIC DNA]</scope>
    <source>
        <strain evidence="1 2">ATCC 201684</strain>
    </source>
</reference>
<sequence>MLPTSQAPVASCAICLEQTDSSSVMSSICSPTCPASICIPCLELYILQRQQNLPQGVVAPLPCPACLVPVNLLQWTAKCPPLARSIETFSEYLRAACDVVCPSCHVNTNILPAISSLNPSSSINLPIHFKANLMDLVHLCRQFCRHRASPSQVWHFLIESFPVTLQMPLLYQLLRNIHDDERRCVLLFRALKDFPVVNLPCCNARLCFTCKTEASLDHKCIDDSTSVITRCPNCSVGLTKGDGCDSMRCFCGTTFSWSQQVVVAKLKQLSPRHRLILNRRLSRVLWQMRFGRRVLPQLSIYSNVQRMSMPFRRQFIAICDLLLESGATDQWTKLLKAALKANELRDALPSKVVLLGSCKQLAK</sequence>
<evidence type="ECO:0000313" key="2">
    <source>
        <dbReference type="Proteomes" id="UP000481153"/>
    </source>
</evidence>
<proteinExistence type="predicted"/>
<name>A0A6G0XY15_9STRA</name>
<dbReference type="Proteomes" id="UP000481153">
    <property type="component" value="Unassembled WGS sequence"/>
</dbReference>